<dbReference type="AlphaFoldDB" id="A0A2S2R9L3"/>
<dbReference type="GO" id="GO:0015171">
    <property type="term" value="F:amino acid transmembrane transporter activity"/>
    <property type="evidence" value="ECO:0007669"/>
    <property type="project" value="TreeGrafter"/>
</dbReference>
<dbReference type="PANTHER" id="PTHR43243">
    <property type="entry name" value="INNER MEMBRANE TRANSPORTER YGJI-RELATED"/>
    <property type="match status" value="1"/>
</dbReference>
<organism evidence="1">
    <name type="scientific">Sipha flava</name>
    <name type="common">yellow sugarcane aphid</name>
    <dbReference type="NCBI Taxonomy" id="143950"/>
    <lineage>
        <taxon>Eukaryota</taxon>
        <taxon>Metazoa</taxon>
        <taxon>Ecdysozoa</taxon>
        <taxon>Arthropoda</taxon>
        <taxon>Hexapoda</taxon>
        <taxon>Insecta</taxon>
        <taxon>Pterygota</taxon>
        <taxon>Neoptera</taxon>
        <taxon>Paraneoptera</taxon>
        <taxon>Hemiptera</taxon>
        <taxon>Sternorrhyncha</taxon>
        <taxon>Aphidomorpha</taxon>
        <taxon>Aphidoidea</taxon>
        <taxon>Aphididae</taxon>
        <taxon>Sipha</taxon>
    </lineage>
</organism>
<accession>A0A2S2R9L3</accession>
<gene>
    <name evidence="1" type="primary">Slc7a14</name>
    <name evidence="1" type="ORF">g.170862</name>
</gene>
<dbReference type="Gene3D" id="1.20.1740.10">
    <property type="entry name" value="Amino acid/polyamine transporter I"/>
    <property type="match status" value="1"/>
</dbReference>
<reference evidence="1" key="1">
    <citation type="submission" date="2018-04" db="EMBL/GenBank/DDBJ databases">
        <title>Transcriptome assembly of Sipha flava.</title>
        <authorList>
            <person name="Scully E.D."/>
            <person name="Geib S.M."/>
            <person name="Palmer N.A."/>
            <person name="Koch K."/>
            <person name="Bradshaw J."/>
            <person name="Heng-Moss T."/>
            <person name="Sarath G."/>
        </authorList>
    </citation>
    <scope>NUCLEOTIDE SEQUENCE</scope>
</reference>
<name>A0A2S2R9L3_9HEMI</name>
<dbReference type="GO" id="GO:0005886">
    <property type="term" value="C:plasma membrane"/>
    <property type="evidence" value="ECO:0007669"/>
    <property type="project" value="TreeGrafter"/>
</dbReference>
<evidence type="ECO:0000313" key="1">
    <source>
        <dbReference type="EMBL" id="MBY86634.1"/>
    </source>
</evidence>
<dbReference type="OrthoDB" id="3900342at2759"/>
<dbReference type="EMBL" id="GGMS01017431">
    <property type="protein sequence ID" value="MBY86634.1"/>
    <property type="molecule type" value="Transcribed_RNA"/>
</dbReference>
<dbReference type="PANTHER" id="PTHR43243:SF17">
    <property type="entry name" value="CATIONIC AMINO ACID TRANSPORTER-RELATED"/>
    <property type="match status" value="1"/>
</dbReference>
<sequence length="143" mass="15945">MSIPKLPTDFRRDGLALISRMVRTKDLDNLQGEASPPGRFDPHHPTKLKKCLNTVDLTSLGVGSCLGTGMYVVTGLVARRFAGPAVIISFIIAAVASLFSEELTVHFTELAIPQWRSQWRNFSVPRFLRFVHNTRKLGILHGF</sequence>
<proteinExistence type="predicted"/>
<protein>
    <submittedName>
        <fullName evidence="1">Putative cationic amino acid transporter</fullName>
    </submittedName>
</protein>